<name>S2KQK4_LITA3</name>
<accession>S2KQK4</accession>
<keyword evidence="4" id="KW-1185">Reference proteome</keyword>
<dbReference type="SUPFAM" id="SSF51261">
    <property type="entry name" value="Duplicated hybrid motif"/>
    <property type="match status" value="1"/>
</dbReference>
<dbReference type="CDD" id="cd12797">
    <property type="entry name" value="M23_peptidase"/>
    <property type="match status" value="1"/>
</dbReference>
<dbReference type="PROSITE" id="PS51782">
    <property type="entry name" value="LYSM"/>
    <property type="match status" value="2"/>
</dbReference>
<reference evidence="3 4" key="1">
    <citation type="journal article" date="2013" name="Genome Announc.">
        <title>Draft genome sequence of the moderately halophilic gammaproteobacterium Halomonas anticariensis FP35.</title>
        <authorList>
            <person name="Tahrioui A."/>
            <person name="Quesada E."/>
            <person name="Llamas I."/>
        </authorList>
    </citation>
    <scope>NUCLEOTIDE SEQUENCE [LARGE SCALE GENOMIC DNA]</scope>
    <source>
        <strain evidence="4">DSM 16096 / CECT 5854 / LMG 22089 / FP35</strain>
    </source>
</reference>
<dbReference type="RefSeq" id="WP_016415078.1">
    <property type="nucleotide sequence ID" value="NZ_AUAB01000001.1"/>
</dbReference>
<protein>
    <recommendedName>
        <fullName evidence="2">LysM domain-containing protein</fullName>
    </recommendedName>
</protein>
<dbReference type="EMBL" id="ASTJ01000011">
    <property type="protein sequence ID" value="EPC04342.1"/>
    <property type="molecule type" value="Genomic_DNA"/>
</dbReference>
<dbReference type="eggNOG" id="COG4942">
    <property type="taxonomic scope" value="Bacteria"/>
</dbReference>
<dbReference type="InterPro" id="IPR011055">
    <property type="entry name" value="Dup_hybrid_motif"/>
</dbReference>
<dbReference type="InterPro" id="IPR016047">
    <property type="entry name" value="M23ase_b-sheet_dom"/>
</dbReference>
<dbReference type="CDD" id="cd00118">
    <property type="entry name" value="LysM"/>
    <property type="match status" value="2"/>
</dbReference>
<dbReference type="InterPro" id="IPR050570">
    <property type="entry name" value="Cell_wall_metabolism_enzyme"/>
</dbReference>
<evidence type="ECO:0000313" key="4">
    <source>
        <dbReference type="Proteomes" id="UP000014463"/>
    </source>
</evidence>
<sequence length="285" mass="30825">MLLLLLAGCAASPSGTQRLQTIAGDWVTIQRGDTLGRIAARANVPLVRLQRFNPGVDARRLAVGQRILVPSTHERAPSGGPYRYQIRPGDTYSSIARRFGTTPGRVQAANRQLNPTQLKVGQLIQVPLNGSSRVVANASNSRSGGSSQHAPSRPAPAPLPDKVRGWPWPLDDYRVVRQFGTDSRGTLQPMLLATSSGQQAKAVADGEVRFASSMRQLGKVVIVHHADNLQSVYALCDRLSVANGDGVKRGTPLCEVGYSNASERYDLLFDLRHGGKPIDPRQVLR</sequence>
<dbReference type="eggNOG" id="COG1388">
    <property type="taxonomic scope" value="Bacteria"/>
</dbReference>
<dbReference type="PATRIC" id="fig|1121939.11.peg.600"/>
<proteinExistence type="predicted"/>
<dbReference type="InterPro" id="IPR036779">
    <property type="entry name" value="LysM_dom_sf"/>
</dbReference>
<evidence type="ECO:0000313" key="3">
    <source>
        <dbReference type="EMBL" id="EPC04342.1"/>
    </source>
</evidence>
<dbReference type="InterPro" id="IPR018392">
    <property type="entry name" value="LysM"/>
</dbReference>
<dbReference type="SUPFAM" id="SSF54106">
    <property type="entry name" value="LysM domain"/>
    <property type="match status" value="1"/>
</dbReference>
<dbReference type="AlphaFoldDB" id="S2KQK4"/>
<dbReference type="Pfam" id="PF01476">
    <property type="entry name" value="LysM"/>
    <property type="match status" value="2"/>
</dbReference>
<feature type="region of interest" description="Disordered" evidence="1">
    <location>
        <begin position="135"/>
        <end position="162"/>
    </location>
</feature>
<dbReference type="Gene3D" id="3.10.350.10">
    <property type="entry name" value="LysM domain"/>
    <property type="match status" value="2"/>
</dbReference>
<dbReference type="Proteomes" id="UP000014463">
    <property type="component" value="Unassembled WGS sequence"/>
</dbReference>
<gene>
    <name evidence="3" type="ORF">L861_03210</name>
</gene>
<dbReference type="SMART" id="SM00257">
    <property type="entry name" value="LysM"/>
    <property type="match status" value="2"/>
</dbReference>
<dbReference type="GO" id="GO:0004222">
    <property type="term" value="F:metalloendopeptidase activity"/>
    <property type="evidence" value="ECO:0007669"/>
    <property type="project" value="TreeGrafter"/>
</dbReference>
<dbReference type="PANTHER" id="PTHR21666">
    <property type="entry name" value="PEPTIDASE-RELATED"/>
    <property type="match status" value="1"/>
</dbReference>
<dbReference type="STRING" id="1121939.L861_03210"/>
<feature type="compositionally biased region" description="Low complexity" evidence="1">
    <location>
        <begin position="136"/>
        <end position="147"/>
    </location>
</feature>
<dbReference type="Gene3D" id="2.70.70.10">
    <property type="entry name" value="Glucose Permease (Domain IIA)"/>
    <property type="match status" value="1"/>
</dbReference>
<evidence type="ECO:0000259" key="2">
    <source>
        <dbReference type="PROSITE" id="PS51782"/>
    </source>
</evidence>
<feature type="domain" description="LysM" evidence="2">
    <location>
        <begin position="25"/>
        <end position="69"/>
    </location>
</feature>
<feature type="domain" description="LysM" evidence="2">
    <location>
        <begin position="82"/>
        <end position="126"/>
    </location>
</feature>
<comment type="caution">
    <text evidence="3">The sequence shown here is derived from an EMBL/GenBank/DDBJ whole genome shotgun (WGS) entry which is preliminary data.</text>
</comment>
<evidence type="ECO:0000256" key="1">
    <source>
        <dbReference type="SAM" id="MobiDB-lite"/>
    </source>
</evidence>
<organism evidence="3 4">
    <name type="scientific">Litchfieldella anticariensis (strain DSM 16096 / CECT 5854 / CIP 108499 / LMG 22089 / FP35)</name>
    <name type="common">Halomonas anticariensis</name>
    <dbReference type="NCBI Taxonomy" id="1121939"/>
    <lineage>
        <taxon>Bacteria</taxon>
        <taxon>Pseudomonadati</taxon>
        <taxon>Pseudomonadota</taxon>
        <taxon>Gammaproteobacteria</taxon>
        <taxon>Oceanospirillales</taxon>
        <taxon>Halomonadaceae</taxon>
        <taxon>Litchfieldella</taxon>
    </lineage>
</organism>
<dbReference type="Pfam" id="PF01551">
    <property type="entry name" value="Peptidase_M23"/>
    <property type="match status" value="1"/>
</dbReference>
<dbReference type="PANTHER" id="PTHR21666:SF270">
    <property type="entry name" value="MUREIN HYDROLASE ACTIVATOR ENVC"/>
    <property type="match status" value="1"/>
</dbReference>